<dbReference type="Gene3D" id="2.40.110.10">
    <property type="entry name" value="Butyryl-CoA Dehydrogenase, subunit A, domain 2"/>
    <property type="match status" value="1"/>
</dbReference>
<dbReference type="Gene3D" id="1.20.140.10">
    <property type="entry name" value="Butyryl-CoA Dehydrogenase, subunit A, domain 3"/>
    <property type="match status" value="1"/>
</dbReference>
<proteinExistence type="inferred from homology"/>
<evidence type="ECO:0000259" key="6">
    <source>
        <dbReference type="Pfam" id="PF00441"/>
    </source>
</evidence>
<dbReference type="EC" id="1.-.-.-" evidence="8"/>
<evidence type="ECO:0000313" key="9">
    <source>
        <dbReference type="Proteomes" id="UP001597145"/>
    </source>
</evidence>
<dbReference type="SUPFAM" id="SSF47203">
    <property type="entry name" value="Acyl-CoA dehydrogenase C-terminal domain-like"/>
    <property type="match status" value="1"/>
</dbReference>
<evidence type="ECO:0000313" key="8">
    <source>
        <dbReference type="EMBL" id="MFD1532721.1"/>
    </source>
</evidence>
<dbReference type="CDD" id="cd00567">
    <property type="entry name" value="ACAD"/>
    <property type="match status" value="1"/>
</dbReference>
<dbReference type="InterPro" id="IPR009075">
    <property type="entry name" value="AcylCo_DH/oxidase_C"/>
</dbReference>
<evidence type="ECO:0000256" key="2">
    <source>
        <dbReference type="ARBA" id="ARBA00009347"/>
    </source>
</evidence>
<protein>
    <submittedName>
        <fullName evidence="8">Acyl-CoA dehydrogenase family protein</fullName>
        <ecNumber evidence="8">1.-.-.-</ecNumber>
    </submittedName>
</protein>
<dbReference type="InterPro" id="IPR046373">
    <property type="entry name" value="Acyl-CoA_Oxase/DH_mid-dom_sf"/>
</dbReference>
<dbReference type="Gene3D" id="1.10.540.10">
    <property type="entry name" value="Acyl-CoA dehydrogenase/oxidase, N-terminal domain"/>
    <property type="match status" value="1"/>
</dbReference>
<dbReference type="InterPro" id="IPR036250">
    <property type="entry name" value="AcylCo_DH-like_C"/>
</dbReference>
<dbReference type="Pfam" id="PF00441">
    <property type="entry name" value="Acyl-CoA_dh_1"/>
    <property type="match status" value="1"/>
</dbReference>
<accession>A0ABW4FT07</accession>
<feature type="domain" description="Acyl-CoA dehydrogenase/oxidase N-terminal" evidence="7">
    <location>
        <begin position="7"/>
        <end position="106"/>
    </location>
</feature>
<evidence type="ECO:0000256" key="5">
    <source>
        <dbReference type="ARBA" id="ARBA00023002"/>
    </source>
</evidence>
<sequence length="365" mass="37348">MDVTFSDEQRDLRLMVRELLSREAGEGPASTIWKRLSGELGLTGITVPEEHGGAGASSIELGIVLAELGRALTPVPFLQTAVAATALAESGAALAAEVLPAIAAGELVAGLATPGPAAGYPSATRTADGLVLRGTLENVVDGPYLGLLLTPAVVEGATVLAAVRTAASGVTSTTLPTLDRSRPQARIVLDGAAAVELGDAAAASRADDLLLTAVAVESAGAARYCLNTTVEYLGTRVQFGRPVGTFQAVQHRCADLAVLVEAATSTAWYAMWAAGLAAGTGSGSAAVSAPLAKAYCADTFRTVAGEMIQLHGGIGFTWEHPAHRYFKRATSTDLLFGGRAWVRSLVARRAGLAGPARRGSRGATY</sequence>
<dbReference type="Pfam" id="PF02771">
    <property type="entry name" value="Acyl-CoA_dh_N"/>
    <property type="match status" value="1"/>
</dbReference>
<comment type="similarity">
    <text evidence="2">Belongs to the acyl-CoA dehydrogenase family.</text>
</comment>
<dbReference type="InterPro" id="IPR013786">
    <property type="entry name" value="AcylCoA_DH/ox_N"/>
</dbReference>
<comment type="cofactor">
    <cofactor evidence="1">
        <name>FAD</name>
        <dbReference type="ChEBI" id="CHEBI:57692"/>
    </cofactor>
</comment>
<reference evidence="9" key="1">
    <citation type="journal article" date="2019" name="Int. J. Syst. Evol. Microbiol.">
        <title>The Global Catalogue of Microorganisms (GCM) 10K type strain sequencing project: providing services to taxonomists for standard genome sequencing and annotation.</title>
        <authorList>
            <consortium name="The Broad Institute Genomics Platform"/>
            <consortium name="The Broad Institute Genome Sequencing Center for Infectious Disease"/>
            <person name="Wu L."/>
            <person name="Ma J."/>
        </authorList>
    </citation>
    <scope>NUCLEOTIDE SEQUENCE [LARGE SCALE GENOMIC DNA]</scope>
    <source>
        <strain evidence="9">JCM 12165</strain>
    </source>
</reference>
<feature type="domain" description="Acyl-CoA dehydrogenase/oxidase C-terminal" evidence="6">
    <location>
        <begin position="213"/>
        <end position="350"/>
    </location>
</feature>
<dbReference type="PANTHER" id="PTHR43884:SF20">
    <property type="entry name" value="ACYL-COA DEHYDROGENASE FADE28"/>
    <property type="match status" value="1"/>
</dbReference>
<dbReference type="Proteomes" id="UP001597145">
    <property type="component" value="Unassembled WGS sequence"/>
</dbReference>
<gene>
    <name evidence="8" type="ORF">ACFSCY_25185</name>
</gene>
<comment type="caution">
    <text evidence="8">The sequence shown here is derived from an EMBL/GenBank/DDBJ whole genome shotgun (WGS) entry which is preliminary data.</text>
</comment>
<name>A0ABW4FT07_9PSEU</name>
<evidence type="ECO:0000259" key="7">
    <source>
        <dbReference type="Pfam" id="PF02771"/>
    </source>
</evidence>
<organism evidence="8 9">
    <name type="scientific">Pseudonocardia aurantiaca</name>
    <dbReference type="NCBI Taxonomy" id="75290"/>
    <lineage>
        <taxon>Bacteria</taxon>
        <taxon>Bacillati</taxon>
        <taxon>Actinomycetota</taxon>
        <taxon>Actinomycetes</taxon>
        <taxon>Pseudonocardiales</taxon>
        <taxon>Pseudonocardiaceae</taxon>
        <taxon>Pseudonocardia</taxon>
    </lineage>
</organism>
<keyword evidence="3" id="KW-0285">Flavoprotein</keyword>
<keyword evidence="4" id="KW-0274">FAD</keyword>
<dbReference type="EMBL" id="JBHUCP010000019">
    <property type="protein sequence ID" value="MFD1532721.1"/>
    <property type="molecule type" value="Genomic_DNA"/>
</dbReference>
<dbReference type="PANTHER" id="PTHR43884">
    <property type="entry name" value="ACYL-COA DEHYDROGENASE"/>
    <property type="match status" value="1"/>
</dbReference>
<dbReference type="InterPro" id="IPR009100">
    <property type="entry name" value="AcylCoA_DH/oxidase_NM_dom_sf"/>
</dbReference>
<evidence type="ECO:0000256" key="3">
    <source>
        <dbReference type="ARBA" id="ARBA00022630"/>
    </source>
</evidence>
<dbReference type="InterPro" id="IPR037069">
    <property type="entry name" value="AcylCoA_DH/ox_N_sf"/>
</dbReference>
<dbReference type="SUPFAM" id="SSF56645">
    <property type="entry name" value="Acyl-CoA dehydrogenase NM domain-like"/>
    <property type="match status" value="1"/>
</dbReference>
<keyword evidence="9" id="KW-1185">Reference proteome</keyword>
<dbReference type="RefSeq" id="WP_343978387.1">
    <property type="nucleotide sequence ID" value="NZ_BAAAJG010000010.1"/>
</dbReference>
<evidence type="ECO:0000256" key="1">
    <source>
        <dbReference type="ARBA" id="ARBA00001974"/>
    </source>
</evidence>
<keyword evidence="5 8" id="KW-0560">Oxidoreductase</keyword>
<dbReference type="GO" id="GO:0016491">
    <property type="term" value="F:oxidoreductase activity"/>
    <property type="evidence" value="ECO:0007669"/>
    <property type="project" value="UniProtKB-KW"/>
</dbReference>
<evidence type="ECO:0000256" key="4">
    <source>
        <dbReference type="ARBA" id="ARBA00022827"/>
    </source>
</evidence>